<comment type="subcellular location">
    <subcellularLocation>
        <location evidence="5">Cytoplasm</location>
    </subcellularLocation>
</comment>
<dbReference type="InterPro" id="IPR038494">
    <property type="entry name" value="IGPD_sf"/>
</dbReference>
<protein>
    <recommendedName>
        <fullName evidence="5">Imidazoleglycerol-phosphate dehydratase</fullName>
        <ecNumber evidence="5">4.2.1.19</ecNumber>
    </recommendedName>
</protein>
<dbReference type="SUPFAM" id="SSF54211">
    <property type="entry name" value="Ribosomal protein S5 domain 2-like"/>
    <property type="match status" value="2"/>
</dbReference>
<evidence type="ECO:0000256" key="5">
    <source>
        <dbReference type="RuleBase" id="RU000599"/>
    </source>
</evidence>
<gene>
    <name evidence="6" type="primary">hisB</name>
    <name evidence="6" type="ORF">CU086_00410</name>
</gene>
<dbReference type="PROSITE" id="PS00954">
    <property type="entry name" value="IGP_DEHYDRATASE_1"/>
    <property type="match status" value="1"/>
</dbReference>
<comment type="catalytic activity">
    <reaction evidence="5">
        <text>D-erythro-1-(imidazol-4-yl)glycerol 3-phosphate = 3-(imidazol-4-yl)-2-oxopropyl phosphate + H2O</text>
        <dbReference type="Rhea" id="RHEA:11040"/>
        <dbReference type="ChEBI" id="CHEBI:15377"/>
        <dbReference type="ChEBI" id="CHEBI:57766"/>
        <dbReference type="ChEBI" id="CHEBI:58278"/>
        <dbReference type="EC" id="4.2.1.19"/>
    </reaction>
</comment>
<evidence type="ECO:0000256" key="3">
    <source>
        <dbReference type="ARBA" id="ARBA00023102"/>
    </source>
</evidence>
<comment type="similarity">
    <text evidence="5">Belongs to the imidazoleglycerol-phosphate dehydratase family.</text>
</comment>
<comment type="pathway">
    <text evidence="1 5">Amino-acid biosynthesis; L-histidine biosynthesis; L-histidine from 5-phospho-alpha-D-ribose 1-diphosphate: step 6/9.</text>
</comment>
<dbReference type="Gene3D" id="3.30.230.40">
    <property type="entry name" value="Imidazole glycerol phosphate dehydratase, domain 1"/>
    <property type="match status" value="2"/>
</dbReference>
<keyword evidence="2" id="KW-0028">Amino-acid biosynthesis</keyword>
<evidence type="ECO:0000313" key="7">
    <source>
        <dbReference type="Proteomes" id="UP000663075"/>
    </source>
</evidence>
<evidence type="ECO:0000313" key="6">
    <source>
        <dbReference type="EMBL" id="QSF25295.1"/>
    </source>
</evidence>
<dbReference type="PROSITE" id="PS00955">
    <property type="entry name" value="IGP_DEHYDRATASE_2"/>
    <property type="match status" value="1"/>
</dbReference>
<dbReference type="GO" id="GO:0005737">
    <property type="term" value="C:cytoplasm"/>
    <property type="evidence" value="ECO:0007669"/>
    <property type="project" value="UniProtKB-SubCell"/>
</dbReference>
<dbReference type="GO" id="GO:0004424">
    <property type="term" value="F:imidazoleglycerol-phosphate dehydratase activity"/>
    <property type="evidence" value="ECO:0007669"/>
    <property type="project" value="UniProtKB-EC"/>
</dbReference>
<reference evidence="6" key="1">
    <citation type="submission" date="2017-11" db="EMBL/GenBank/DDBJ databases">
        <authorList>
            <person name="Jian Z."/>
        </authorList>
    </citation>
    <scope>NUCLEOTIDE SEQUENCE</scope>
    <source>
        <strain evidence="6">YC</strain>
    </source>
</reference>
<dbReference type="InterPro" id="IPR000807">
    <property type="entry name" value="ImidazoleglycerolP_deHydtase"/>
</dbReference>
<evidence type="ECO:0000256" key="1">
    <source>
        <dbReference type="ARBA" id="ARBA00005047"/>
    </source>
</evidence>
<accession>A0A975A357</accession>
<dbReference type="Proteomes" id="UP000663075">
    <property type="component" value="Chromosome"/>
</dbReference>
<keyword evidence="3 5" id="KW-0368">Histidine biosynthesis</keyword>
<dbReference type="PANTHER" id="PTHR23133">
    <property type="entry name" value="IMIDAZOLEGLYCEROL-PHOSPHATE DEHYDRATASE HIS7"/>
    <property type="match status" value="1"/>
</dbReference>
<dbReference type="EC" id="4.2.1.19" evidence="5"/>
<organism evidence="6 7">
    <name type="scientific">Candidatus Nasuia deltocephalincola</name>
    <dbReference type="NCBI Taxonomy" id="1160784"/>
    <lineage>
        <taxon>Bacteria</taxon>
        <taxon>Pseudomonadati</taxon>
        <taxon>Pseudomonadota</taxon>
        <taxon>Betaproteobacteria</taxon>
        <taxon>Candidatus Nasuia</taxon>
    </lineage>
</organism>
<dbReference type="InterPro" id="IPR020565">
    <property type="entry name" value="ImidazoleglycerP_deHydtase_CS"/>
</dbReference>
<keyword evidence="7" id="KW-1185">Reference proteome</keyword>
<dbReference type="EMBL" id="CP024850">
    <property type="protein sequence ID" value="QSF25295.1"/>
    <property type="molecule type" value="Genomic_DNA"/>
</dbReference>
<evidence type="ECO:0000256" key="4">
    <source>
        <dbReference type="ARBA" id="ARBA00023239"/>
    </source>
</evidence>
<sequence length="197" mass="23641">MYLYEFFRKTLETYICSQIYLNYEIILKKNIINIDISYLKHMIDQFLLNSWINLNLNSIGDLEIDYHHMVEDLGISIGKIFNFFLPKNKKFYLNRYGSSYVPLDESLSRVVLDICGRSYLSYNVFYYNMYIKNFNINLFYDFFLSFTNNSLITIYIDNIIGFNIHHIFETIFKSFGLSLRISLKLNRNINTSKKIIF</sequence>
<dbReference type="AlphaFoldDB" id="A0A975A357"/>
<keyword evidence="4 5" id="KW-0456">Lyase</keyword>
<dbReference type="GO" id="GO:0000105">
    <property type="term" value="P:L-histidine biosynthetic process"/>
    <property type="evidence" value="ECO:0007669"/>
    <property type="project" value="UniProtKB-KW"/>
</dbReference>
<proteinExistence type="inferred from homology"/>
<dbReference type="InterPro" id="IPR020568">
    <property type="entry name" value="Ribosomal_Su5_D2-typ_SF"/>
</dbReference>
<dbReference type="PANTHER" id="PTHR23133:SF2">
    <property type="entry name" value="IMIDAZOLEGLYCEROL-PHOSPHATE DEHYDRATASE"/>
    <property type="match status" value="1"/>
</dbReference>
<name>A0A975A357_9PROT</name>
<evidence type="ECO:0000256" key="2">
    <source>
        <dbReference type="ARBA" id="ARBA00022605"/>
    </source>
</evidence>
<dbReference type="Pfam" id="PF00475">
    <property type="entry name" value="IGPD"/>
    <property type="match status" value="1"/>
</dbReference>